<reference evidence="4" key="1">
    <citation type="journal article" date="2017" name="Biotechnol. Biofuels">
        <title>Evaluation of environmental bacterial communities as a factor affecting the growth of duckweed Lemna minor.</title>
        <authorList>
            <person name="Ishizawa H."/>
            <person name="Kuroda M."/>
            <person name="Morikawa M."/>
            <person name="Ike M."/>
        </authorList>
    </citation>
    <scope>NUCLEOTIDE SEQUENCE [LARGE SCALE GENOMIC DNA]</scope>
    <source>
        <strain evidence="4">H3</strain>
    </source>
</reference>
<sequence>MTERIHIEVACALPQRQRIIALEVEKGVTALQAVLQSGILTQFSMVDSASLKLGIFSKAIKPDTVLRDGDRVEIYRPLQADPKAVRRQRAEAGKGMSKGGEA</sequence>
<reference evidence="4" key="3">
    <citation type="journal article" date="2017" name="Plant Physiol. Biochem.">
        <title>Differential oxidative and antioxidative response of duckweed Lemna minor toward plant growth promoting/inhibiting bacteria.</title>
        <authorList>
            <person name="Ishizawa H."/>
            <person name="Kuroda M."/>
            <person name="Morikawa M."/>
            <person name="Ike M."/>
        </authorList>
    </citation>
    <scope>NUCLEOTIDE SEQUENCE [LARGE SCALE GENOMIC DNA]</scope>
    <source>
        <strain evidence="4">H3</strain>
    </source>
</reference>
<dbReference type="STRING" id="332411.VI06_13925"/>
<keyword evidence="4" id="KW-1185">Reference proteome</keyword>
<dbReference type="PANTHER" id="PTHR37483">
    <property type="entry name" value="UPF0125 PROTEIN RATB"/>
    <property type="match status" value="1"/>
</dbReference>
<dbReference type="SUPFAM" id="SSF54285">
    <property type="entry name" value="MoaD/ThiS"/>
    <property type="match status" value="1"/>
</dbReference>
<reference evidence="3 4" key="2">
    <citation type="journal article" date="2017" name="Genome Announc.">
        <title>Draft genome sequence of Aquitalea magnusonii strain H3, a plant growth-promoting bacterium of duckweed Lemna minor.</title>
        <authorList>
            <person name="Ishizawa H."/>
            <person name="Kuroda M."/>
            <person name="Ike M."/>
        </authorList>
    </citation>
    <scope>NUCLEOTIDE SEQUENCE [LARGE SCALE GENOMIC DNA]</scope>
    <source>
        <strain evidence="3 4">H3</strain>
    </source>
</reference>
<dbReference type="InterPro" id="IPR016155">
    <property type="entry name" value="Mopterin_synth/thiamin_S_b"/>
</dbReference>
<evidence type="ECO:0000313" key="4">
    <source>
        <dbReference type="Proteomes" id="UP000198290"/>
    </source>
</evidence>
<dbReference type="RefSeq" id="WP_089085736.1">
    <property type="nucleotide sequence ID" value="NZ_AP018823.1"/>
</dbReference>
<dbReference type="PANTHER" id="PTHR37483:SF1">
    <property type="entry name" value="UPF0125 PROTEIN RATB"/>
    <property type="match status" value="1"/>
</dbReference>
<dbReference type="OrthoDB" id="9796575at2"/>
<dbReference type="HAMAP" id="MF_00460">
    <property type="entry name" value="UPF0125_RnfH"/>
    <property type="match status" value="1"/>
</dbReference>
<gene>
    <name evidence="3" type="ORF">DLM_2912</name>
</gene>
<dbReference type="InterPro" id="IPR005346">
    <property type="entry name" value="RnfH"/>
</dbReference>
<organism evidence="3 4">
    <name type="scientific">Aquitalea magnusonii</name>
    <dbReference type="NCBI Taxonomy" id="332411"/>
    <lineage>
        <taxon>Bacteria</taxon>
        <taxon>Pseudomonadati</taxon>
        <taxon>Pseudomonadota</taxon>
        <taxon>Betaproteobacteria</taxon>
        <taxon>Neisseriales</taxon>
        <taxon>Chromobacteriaceae</taxon>
        <taxon>Aquitalea</taxon>
    </lineage>
</organism>
<name>A0A3G9GI39_9NEIS</name>
<protein>
    <recommendedName>
        <fullName evidence="2">UPF0125 protein DLM_2912</fullName>
    </recommendedName>
</protein>
<comment type="similarity">
    <text evidence="1 2">Belongs to the UPF0125 (RnfH) family.</text>
</comment>
<dbReference type="InterPro" id="IPR037021">
    <property type="entry name" value="RnfH_sf"/>
</dbReference>
<dbReference type="Proteomes" id="UP000198290">
    <property type="component" value="Chromosome"/>
</dbReference>
<evidence type="ECO:0000313" key="3">
    <source>
        <dbReference type="EMBL" id="BBF86513.1"/>
    </source>
</evidence>
<accession>A0A3G9GI39</accession>
<dbReference type="NCBIfam" id="NF002490">
    <property type="entry name" value="PRK01777.1"/>
    <property type="match status" value="1"/>
</dbReference>
<dbReference type="Pfam" id="PF03658">
    <property type="entry name" value="Ub-RnfH"/>
    <property type="match status" value="1"/>
</dbReference>
<evidence type="ECO:0000256" key="1">
    <source>
        <dbReference type="ARBA" id="ARBA00010645"/>
    </source>
</evidence>
<dbReference type="KEGG" id="amah:DLM_2912"/>
<dbReference type="Gene3D" id="3.10.20.280">
    <property type="entry name" value="RnfH-like"/>
    <property type="match status" value="1"/>
</dbReference>
<dbReference type="AlphaFoldDB" id="A0A3G9GI39"/>
<dbReference type="EMBL" id="AP018823">
    <property type="protein sequence ID" value="BBF86513.1"/>
    <property type="molecule type" value="Genomic_DNA"/>
</dbReference>
<evidence type="ECO:0000256" key="2">
    <source>
        <dbReference type="HAMAP-Rule" id="MF_00460"/>
    </source>
</evidence>
<proteinExistence type="inferred from homology"/>